<protein>
    <submittedName>
        <fullName evidence="2">Uncharacterized protein</fullName>
    </submittedName>
</protein>
<feature type="compositionally biased region" description="Basic and acidic residues" evidence="1">
    <location>
        <begin position="79"/>
        <end position="103"/>
    </location>
</feature>
<reference evidence="2" key="1">
    <citation type="journal article" date="2015" name="Front. Microbiol.">
        <title>Combining genomic sequencing methods to explore viral diversity and reveal potential virus-host interactions.</title>
        <authorList>
            <person name="Chow C.E."/>
            <person name="Winget D.M."/>
            <person name="White R.A.III."/>
            <person name="Hallam S.J."/>
            <person name="Suttle C.A."/>
        </authorList>
    </citation>
    <scope>NUCLEOTIDE SEQUENCE</scope>
    <source>
        <strain evidence="2">Oxic1_6</strain>
    </source>
</reference>
<dbReference type="EMBL" id="KR029601">
    <property type="protein sequence ID" value="AKH48064.1"/>
    <property type="molecule type" value="Genomic_DNA"/>
</dbReference>
<organism evidence="2">
    <name type="scientific">uncultured marine virus</name>
    <dbReference type="NCBI Taxonomy" id="186617"/>
    <lineage>
        <taxon>Viruses</taxon>
        <taxon>environmental samples</taxon>
    </lineage>
</organism>
<feature type="region of interest" description="Disordered" evidence="1">
    <location>
        <begin position="68"/>
        <end position="151"/>
    </location>
</feature>
<evidence type="ECO:0000256" key="1">
    <source>
        <dbReference type="SAM" id="MobiDB-lite"/>
    </source>
</evidence>
<accession>A0A0F7L670</accession>
<reference evidence="2" key="2">
    <citation type="submission" date="2015-03" db="EMBL/GenBank/DDBJ databases">
        <authorList>
            <person name="Chow C.-E.T."/>
            <person name="Winget D.M."/>
            <person name="White R.A.III."/>
            <person name="Hallam S.J."/>
            <person name="Suttle C.A."/>
        </authorList>
    </citation>
    <scope>NUCLEOTIDE SEQUENCE</scope>
    <source>
        <strain evidence="2">Oxic1_6</strain>
    </source>
</reference>
<sequence length="151" mass="16146">MESRLERVGDAVEPLCPLLCRRRLVTAHAFALGILGALRGTLTALHGLHSLDLPALGDAVLRVGRLVPGGAPALSRPHASGEGERTAEHLDRMVPQSRHREQDDEHADEDEQSPSPPREPPDDIAHRSTSAGVGSVPDGRAVSPSWYRAPA</sequence>
<name>A0A0F7L670_9VIRU</name>
<proteinExistence type="predicted"/>
<evidence type="ECO:0000313" key="2">
    <source>
        <dbReference type="EMBL" id="AKH48064.1"/>
    </source>
</evidence>